<evidence type="ECO:0000256" key="3">
    <source>
        <dbReference type="ARBA" id="ARBA00022989"/>
    </source>
</evidence>
<dbReference type="Pfam" id="PF00520">
    <property type="entry name" value="Ion_trans"/>
    <property type="match status" value="1"/>
</dbReference>
<dbReference type="GO" id="GO:0001518">
    <property type="term" value="C:voltage-gated sodium channel complex"/>
    <property type="evidence" value="ECO:0007669"/>
    <property type="project" value="TreeGrafter"/>
</dbReference>
<dbReference type="InterPro" id="IPR027359">
    <property type="entry name" value="Volt_channel_dom_sf"/>
</dbReference>
<feature type="transmembrane region" description="Helical" evidence="5">
    <location>
        <begin position="53"/>
        <end position="76"/>
    </location>
</feature>
<comment type="caution">
    <text evidence="7">The sequence shown here is derived from an EMBL/GenBank/DDBJ whole genome shotgun (WGS) entry which is preliminary data.</text>
</comment>
<evidence type="ECO:0000313" key="8">
    <source>
        <dbReference type="Proteomes" id="UP000245708"/>
    </source>
</evidence>
<organism evidence="7 8">
    <name type="scientific">Roseicyclus mahoneyensis</name>
    <dbReference type="NCBI Taxonomy" id="164332"/>
    <lineage>
        <taxon>Bacteria</taxon>
        <taxon>Pseudomonadati</taxon>
        <taxon>Pseudomonadota</taxon>
        <taxon>Alphaproteobacteria</taxon>
        <taxon>Rhodobacterales</taxon>
        <taxon>Roseobacteraceae</taxon>
        <taxon>Roseicyclus</taxon>
    </lineage>
</organism>
<gene>
    <name evidence="7" type="ORF">C7455_106211</name>
</gene>
<feature type="transmembrane region" description="Helical" evidence="5">
    <location>
        <begin position="169"/>
        <end position="191"/>
    </location>
</feature>
<dbReference type="InterPro" id="IPR043203">
    <property type="entry name" value="VGCC_Ca_Na"/>
</dbReference>
<dbReference type="InterPro" id="IPR005821">
    <property type="entry name" value="Ion_trans_dom"/>
</dbReference>
<keyword evidence="7" id="KW-0813">Transport</keyword>
<feature type="domain" description="Ion transport" evidence="6">
    <location>
        <begin position="24"/>
        <end position="237"/>
    </location>
</feature>
<dbReference type="GO" id="GO:0005248">
    <property type="term" value="F:voltage-gated sodium channel activity"/>
    <property type="evidence" value="ECO:0007669"/>
    <property type="project" value="TreeGrafter"/>
</dbReference>
<keyword evidence="8" id="KW-1185">Reference proteome</keyword>
<feature type="transmembrane region" description="Helical" evidence="5">
    <location>
        <begin position="23"/>
        <end position="41"/>
    </location>
</feature>
<keyword evidence="4 5" id="KW-0472">Membrane</keyword>
<keyword evidence="7" id="KW-0406">Ion transport</keyword>
<keyword evidence="3 5" id="KW-1133">Transmembrane helix</keyword>
<keyword evidence="7" id="KW-0407">Ion channel</keyword>
<sequence>MSDTISQDAGFRAGLAAWLERPVVRNTIIGVILFNAVILGLETSPTVMAAAGPLILALDQACLAIFVVELVLKLVALGPRFFRSGWNIFDFIIVGIALVPGAQGLSVLRALRILRVLRIISTVPSLRRVVEGLLTALPGMGSVFLLMSIIFYIGAVMATKLFAGSFPEWFGSIGASLYTLFQIMTLESWSMGIVRPVLEVYPYAWAFFVPFIMVTTFAVVNLIVGLVVNSMQDAHAEESNAATDAYRDEVLERLRQIEERLK</sequence>
<accession>A0A316GXV6</accession>
<dbReference type="AlphaFoldDB" id="A0A316GXV6"/>
<evidence type="ECO:0000256" key="5">
    <source>
        <dbReference type="SAM" id="Phobius"/>
    </source>
</evidence>
<dbReference type="Proteomes" id="UP000245708">
    <property type="component" value="Unassembled WGS sequence"/>
</dbReference>
<dbReference type="OrthoDB" id="5297065at2"/>
<protein>
    <submittedName>
        <fullName evidence="7">Voltage-gated sodium channel</fullName>
    </submittedName>
</protein>
<feature type="transmembrane region" description="Helical" evidence="5">
    <location>
        <begin position="132"/>
        <end position="157"/>
    </location>
</feature>
<evidence type="ECO:0000259" key="6">
    <source>
        <dbReference type="Pfam" id="PF00520"/>
    </source>
</evidence>
<keyword evidence="2 5" id="KW-0812">Transmembrane</keyword>
<dbReference type="PANTHER" id="PTHR10037">
    <property type="entry name" value="VOLTAGE-GATED CATION CHANNEL CALCIUM AND SODIUM"/>
    <property type="match status" value="1"/>
</dbReference>
<evidence type="ECO:0000313" key="7">
    <source>
        <dbReference type="EMBL" id="PWK59923.1"/>
    </source>
</evidence>
<evidence type="ECO:0000256" key="1">
    <source>
        <dbReference type="ARBA" id="ARBA00004141"/>
    </source>
</evidence>
<evidence type="ECO:0000256" key="2">
    <source>
        <dbReference type="ARBA" id="ARBA00022692"/>
    </source>
</evidence>
<feature type="transmembrane region" description="Helical" evidence="5">
    <location>
        <begin position="203"/>
        <end position="228"/>
    </location>
</feature>
<dbReference type="RefSeq" id="WP_109669057.1">
    <property type="nucleotide sequence ID" value="NZ_QGGW01000006.1"/>
</dbReference>
<dbReference type="PANTHER" id="PTHR10037:SF62">
    <property type="entry name" value="SODIUM CHANNEL PROTEIN 60E"/>
    <property type="match status" value="1"/>
</dbReference>
<comment type="subcellular location">
    <subcellularLocation>
        <location evidence="1">Membrane</location>
        <topology evidence="1">Multi-pass membrane protein</topology>
    </subcellularLocation>
</comment>
<dbReference type="Gene3D" id="1.10.287.70">
    <property type="match status" value="1"/>
</dbReference>
<evidence type="ECO:0000256" key="4">
    <source>
        <dbReference type="ARBA" id="ARBA00023136"/>
    </source>
</evidence>
<reference evidence="7 8" key="1">
    <citation type="submission" date="2018-05" db="EMBL/GenBank/DDBJ databases">
        <title>Genomic Encyclopedia of Type Strains, Phase IV (KMG-IV): sequencing the most valuable type-strain genomes for metagenomic binning, comparative biology and taxonomic classification.</title>
        <authorList>
            <person name="Goeker M."/>
        </authorList>
    </citation>
    <scope>NUCLEOTIDE SEQUENCE [LARGE SCALE GENOMIC DNA]</scope>
    <source>
        <strain evidence="7 8">DSM 16097</strain>
    </source>
</reference>
<dbReference type="EMBL" id="QGGW01000006">
    <property type="protein sequence ID" value="PWK59923.1"/>
    <property type="molecule type" value="Genomic_DNA"/>
</dbReference>
<dbReference type="Gene3D" id="1.20.120.350">
    <property type="entry name" value="Voltage-gated potassium channels. Chain C"/>
    <property type="match status" value="1"/>
</dbReference>
<feature type="transmembrane region" description="Helical" evidence="5">
    <location>
        <begin position="88"/>
        <end position="111"/>
    </location>
</feature>
<name>A0A316GXV6_9RHOB</name>
<dbReference type="SUPFAM" id="SSF81324">
    <property type="entry name" value="Voltage-gated potassium channels"/>
    <property type="match status" value="1"/>
</dbReference>
<proteinExistence type="predicted"/>